<feature type="transmembrane region" description="Helical" evidence="7">
    <location>
        <begin position="298"/>
        <end position="320"/>
    </location>
</feature>
<dbReference type="GO" id="GO:0005886">
    <property type="term" value="C:plasma membrane"/>
    <property type="evidence" value="ECO:0007669"/>
    <property type="project" value="UniProtKB-SubCell"/>
</dbReference>
<dbReference type="Proteomes" id="UP000555546">
    <property type="component" value="Unassembled WGS sequence"/>
</dbReference>
<evidence type="ECO:0000313" key="10">
    <source>
        <dbReference type="EMBL" id="MBB5701524.1"/>
    </source>
</evidence>
<dbReference type="PROSITE" id="PS50928">
    <property type="entry name" value="ABC_TM1"/>
    <property type="match status" value="1"/>
</dbReference>
<keyword evidence="11" id="KW-1185">Reference proteome</keyword>
<evidence type="ECO:0000256" key="3">
    <source>
        <dbReference type="ARBA" id="ARBA00022475"/>
    </source>
</evidence>
<feature type="transmembrane region" description="Helical" evidence="7">
    <location>
        <begin position="240"/>
        <end position="260"/>
    </location>
</feature>
<dbReference type="CDD" id="cd06261">
    <property type="entry name" value="TM_PBP2"/>
    <property type="match status" value="1"/>
</dbReference>
<feature type="region of interest" description="Disordered" evidence="8">
    <location>
        <begin position="1"/>
        <end position="29"/>
    </location>
</feature>
<comment type="subcellular location">
    <subcellularLocation>
        <location evidence="1 7">Cell membrane</location>
        <topology evidence="1 7">Multi-pass membrane protein</topology>
    </subcellularLocation>
</comment>
<evidence type="ECO:0000256" key="8">
    <source>
        <dbReference type="SAM" id="MobiDB-lite"/>
    </source>
</evidence>
<keyword evidence="2 7" id="KW-0813">Transport</keyword>
<evidence type="ECO:0000313" key="11">
    <source>
        <dbReference type="Proteomes" id="UP000555546"/>
    </source>
</evidence>
<comment type="similarity">
    <text evidence="7">Belongs to the binding-protein-dependent transport system permease family.</text>
</comment>
<dbReference type="EMBL" id="JACIJG010000004">
    <property type="protein sequence ID" value="MBB5701524.1"/>
    <property type="molecule type" value="Genomic_DNA"/>
</dbReference>
<dbReference type="GO" id="GO:0055085">
    <property type="term" value="P:transmembrane transport"/>
    <property type="evidence" value="ECO:0007669"/>
    <property type="project" value="InterPro"/>
</dbReference>
<dbReference type="Pfam" id="PF00528">
    <property type="entry name" value="BPD_transp_1"/>
    <property type="match status" value="1"/>
</dbReference>
<dbReference type="PANTHER" id="PTHR30193">
    <property type="entry name" value="ABC TRANSPORTER PERMEASE PROTEIN"/>
    <property type="match status" value="1"/>
</dbReference>
<reference evidence="10 11" key="1">
    <citation type="submission" date="2020-08" db="EMBL/GenBank/DDBJ databases">
        <title>Genomic Encyclopedia of Type Strains, Phase IV (KMG-IV): sequencing the most valuable type-strain genomes for metagenomic binning, comparative biology and taxonomic classification.</title>
        <authorList>
            <person name="Goeker M."/>
        </authorList>
    </citation>
    <scope>NUCLEOTIDE SEQUENCE [LARGE SCALE GENOMIC DNA]</scope>
    <source>
        <strain evidence="10 11">DSM 26944</strain>
    </source>
</reference>
<keyword evidence="5 7" id="KW-1133">Transmembrane helix</keyword>
<evidence type="ECO:0000256" key="5">
    <source>
        <dbReference type="ARBA" id="ARBA00022989"/>
    </source>
</evidence>
<evidence type="ECO:0000256" key="7">
    <source>
        <dbReference type="RuleBase" id="RU363032"/>
    </source>
</evidence>
<organism evidence="10 11">
    <name type="scientific">Brucella daejeonensis</name>
    <dbReference type="NCBI Taxonomy" id="659015"/>
    <lineage>
        <taxon>Bacteria</taxon>
        <taxon>Pseudomonadati</taxon>
        <taxon>Pseudomonadota</taxon>
        <taxon>Alphaproteobacteria</taxon>
        <taxon>Hyphomicrobiales</taxon>
        <taxon>Brucellaceae</taxon>
        <taxon>Brucella/Ochrobactrum group</taxon>
        <taxon>Brucella</taxon>
    </lineage>
</organism>
<comment type="caution">
    <text evidence="10">The sequence shown here is derived from an EMBL/GenBank/DDBJ whole genome shotgun (WGS) entry which is preliminary data.</text>
</comment>
<dbReference type="SUPFAM" id="SSF161098">
    <property type="entry name" value="MetI-like"/>
    <property type="match status" value="1"/>
</dbReference>
<name>A0A7W9AWI0_9HYPH</name>
<keyword evidence="6 7" id="KW-0472">Membrane</keyword>
<dbReference type="InterPro" id="IPR000515">
    <property type="entry name" value="MetI-like"/>
</dbReference>
<accession>A0A7W9AWI0</accession>
<dbReference type="AlphaFoldDB" id="A0A7W9AWI0"/>
<gene>
    <name evidence="10" type="ORF">FHS76_001375</name>
</gene>
<dbReference type="InterPro" id="IPR051393">
    <property type="entry name" value="ABC_transporter_permease"/>
</dbReference>
<evidence type="ECO:0000256" key="6">
    <source>
        <dbReference type="ARBA" id="ARBA00023136"/>
    </source>
</evidence>
<feature type="transmembrane region" description="Helical" evidence="7">
    <location>
        <begin position="40"/>
        <end position="60"/>
    </location>
</feature>
<proteinExistence type="inferred from homology"/>
<protein>
    <submittedName>
        <fullName evidence="10">Multiple sugar transport system permease protein</fullName>
    </submittedName>
</protein>
<feature type="domain" description="ABC transmembrane type-1" evidence="9">
    <location>
        <begin position="100"/>
        <end position="316"/>
    </location>
</feature>
<evidence type="ECO:0000256" key="1">
    <source>
        <dbReference type="ARBA" id="ARBA00004651"/>
    </source>
</evidence>
<keyword evidence="3" id="KW-1003">Cell membrane</keyword>
<feature type="transmembrane region" description="Helical" evidence="7">
    <location>
        <begin position="104"/>
        <end position="125"/>
    </location>
</feature>
<dbReference type="Gene3D" id="1.10.3720.10">
    <property type="entry name" value="MetI-like"/>
    <property type="match status" value="1"/>
</dbReference>
<keyword evidence="4 7" id="KW-0812">Transmembrane</keyword>
<feature type="transmembrane region" description="Helical" evidence="7">
    <location>
        <begin position="137"/>
        <end position="157"/>
    </location>
</feature>
<evidence type="ECO:0000259" key="9">
    <source>
        <dbReference type="PROSITE" id="PS50928"/>
    </source>
</evidence>
<dbReference type="PANTHER" id="PTHR30193:SF37">
    <property type="entry name" value="INNER MEMBRANE ABC TRANSPORTER PERMEASE PROTEIN YCJO"/>
    <property type="match status" value="1"/>
</dbReference>
<dbReference type="InterPro" id="IPR035906">
    <property type="entry name" value="MetI-like_sf"/>
</dbReference>
<feature type="transmembrane region" description="Helical" evidence="7">
    <location>
        <begin position="188"/>
        <end position="211"/>
    </location>
</feature>
<evidence type="ECO:0000256" key="2">
    <source>
        <dbReference type="ARBA" id="ARBA00022448"/>
    </source>
</evidence>
<keyword evidence="10" id="KW-0762">Sugar transport</keyword>
<sequence>MTMTVEAGTVEAGTAETGGTGKGPSGNRLTDRLSMRTRRLIWVWSFLALPILFYSVIRFYPTIEAFWLSLTDWDLMNPPKFIGLANYQKLFADPEFWKVFKNTFTYLLVGTPISLVVAFTIAWFLDRVRIMHGFIRALYFLPYLTTAAAMAWVWRWFYQPAPIGFINNILSALGLPQQGFLRSVDQGLYAIMATSIWAGLGFQIIIFMAGLRAVPNTFYEAARIDGLGEWAILRKITIPLLKPTTVFLVVFSSIGFLRIFDQVYNMTTNDPGGPLGSTKPLVLMIYQTAFSSYAMGYAAAQTVVLFTILLCVSLLQLWILREKK</sequence>
<feature type="compositionally biased region" description="Low complexity" evidence="8">
    <location>
        <begin position="1"/>
        <end position="15"/>
    </location>
</feature>
<evidence type="ECO:0000256" key="4">
    <source>
        <dbReference type="ARBA" id="ARBA00022692"/>
    </source>
</evidence>